<protein>
    <submittedName>
        <fullName evidence="2">Uncharacterized protein</fullName>
    </submittedName>
</protein>
<accession>A0A914QEW8</accession>
<evidence type="ECO:0000313" key="1">
    <source>
        <dbReference type="Proteomes" id="UP000887578"/>
    </source>
</evidence>
<organism evidence="1 2">
    <name type="scientific">Panagrolaimus davidi</name>
    <dbReference type="NCBI Taxonomy" id="227884"/>
    <lineage>
        <taxon>Eukaryota</taxon>
        <taxon>Metazoa</taxon>
        <taxon>Ecdysozoa</taxon>
        <taxon>Nematoda</taxon>
        <taxon>Chromadorea</taxon>
        <taxon>Rhabditida</taxon>
        <taxon>Tylenchina</taxon>
        <taxon>Panagrolaimomorpha</taxon>
        <taxon>Panagrolaimoidea</taxon>
        <taxon>Panagrolaimidae</taxon>
        <taxon>Panagrolaimus</taxon>
    </lineage>
</organism>
<dbReference type="Proteomes" id="UP000887578">
    <property type="component" value="Unplaced"/>
</dbReference>
<keyword evidence="1" id="KW-1185">Reference proteome</keyword>
<dbReference type="WBParaSite" id="PDA_v2.g25768.t1">
    <property type="protein sequence ID" value="PDA_v2.g25768.t1"/>
    <property type="gene ID" value="PDA_v2.g25768"/>
</dbReference>
<sequence>MSIKCKLFKSQNLDNGHFDVEFDIDGKGIVCRQQDLDYVHKIKALVEIGNNLAVGTFEDDIGISEAIEKNGFHKALNYVYTKQRFGDLKFAIPSTPSGLKKSENVKWYLCFEKDGVFSL</sequence>
<proteinExistence type="predicted"/>
<reference evidence="2" key="1">
    <citation type="submission" date="2022-11" db="UniProtKB">
        <authorList>
            <consortium name="WormBaseParasite"/>
        </authorList>
    </citation>
    <scope>IDENTIFICATION</scope>
</reference>
<dbReference type="AlphaFoldDB" id="A0A914QEW8"/>
<name>A0A914QEW8_9BILA</name>
<evidence type="ECO:0000313" key="2">
    <source>
        <dbReference type="WBParaSite" id="PDA_v2.g25768.t1"/>
    </source>
</evidence>